<dbReference type="InterPro" id="IPR012310">
    <property type="entry name" value="DNA_ligase_ATP-dep_cent"/>
</dbReference>
<comment type="catalytic activity">
    <reaction evidence="6">
        <text>ATP + (deoxyribonucleotide)n-3'-hydroxyl + 5'-phospho-(deoxyribonucleotide)m = (deoxyribonucleotide)n+m + AMP + diphosphate.</text>
        <dbReference type="EC" id="6.5.1.1"/>
    </reaction>
</comment>
<comment type="cofactor">
    <cofactor evidence="1">
        <name>a divalent metal cation</name>
        <dbReference type="ChEBI" id="CHEBI:60240"/>
    </cofactor>
</comment>
<dbReference type="GO" id="GO:0003910">
    <property type="term" value="F:DNA ligase (ATP) activity"/>
    <property type="evidence" value="ECO:0007669"/>
    <property type="project" value="UniProtKB-EC"/>
</dbReference>
<dbReference type="InterPro" id="IPR012340">
    <property type="entry name" value="NA-bd_OB-fold"/>
</dbReference>
<dbReference type="PANTHER" id="PTHR47810">
    <property type="entry name" value="DNA LIGASE"/>
    <property type="match status" value="1"/>
</dbReference>
<keyword evidence="7" id="KW-0732">Signal</keyword>
<dbReference type="EC" id="6.5.1.1" evidence="10"/>
<evidence type="ECO:0000259" key="9">
    <source>
        <dbReference type="Pfam" id="PF14743"/>
    </source>
</evidence>
<evidence type="ECO:0000256" key="3">
    <source>
        <dbReference type="ARBA" id="ARBA00022705"/>
    </source>
</evidence>
<evidence type="ECO:0000256" key="4">
    <source>
        <dbReference type="ARBA" id="ARBA00022763"/>
    </source>
</evidence>
<sequence length="278" mass="31670">MKTKHIFCLFFLISMFNSSLLSAKPKLQLAKTYHDNIDVAQYYVSEKLDGVRGHWDGEHLLSKNGNVFFAPSWFIDKFPNTPLDGELWISRGKFQQTVSTVSKNTPDDSWKNIKFMIFDIPNSPLSFEQRLEQIQHLVETSNSPYLKFIEQLSFTDNQQLQHYFDRIVAVGGEGVMLHKKVAYYQIGRTNNILKLKAFQDAEATVIGYAQGKGKFQGMLGALIVKTDSGKTFKVGTGFTTAQRKNPPAVGTIITYKYWGFTNKGIPRFASFLRVRKTL</sequence>
<dbReference type="Pfam" id="PF14743">
    <property type="entry name" value="DNA_ligase_OB_2"/>
    <property type="match status" value="1"/>
</dbReference>
<gene>
    <name evidence="10" type="ORF">RGQ13_03385</name>
</gene>
<evidence type="ECO:0000259" key="8">
    <source>
        <dbReference type="Pfam" id="PF01068"/>
    </source>
</evidence>
<dbReference type="Gene3D" id="3.30.1490.70">
    <property type="match status" value="1"/>
</dbReference>
<dbReference type="InterPro" id="IPR050326">
    <property type="entry name" value="NAD_dep_DNA_ligaseB"/>
</dbReference>
<proteinExistence type="predicted"/>
<evidence type="ECO:0000313" key="10">
    <source>
        <dbReference type="EMBL" id="WNC73039.1"/>
    </source>
</evidence>
<dbReference type="SUPFAM" id="SSF50249">
    <property type="entry name" value="Nucleic acid-binding proteins"/>
    <property type="match status" value="1"/>
</dbReference>
<organism evidence="10 11">
    <name type="scientific">Thalassotalea psychrophila</name>
    <dbReference type="NCBI Taxonomy" id="3065647"/>
    <lineage>
        <taxon>Bacteria</taxon>
        <taxon>Pseudomonadati</taxon>
        <taxon>Pseudomonadota</taxon>
        <taxon>Gammaproteobacteria</taxon>
        <taxon>Alteromonadales</taxon>
        <taxon>Colwelliaceae</taxon>
        <taxon>Thalassotalea</taxon>
    </lineage>
</organism>
<dbReference type="EMBL" id="CP134145">
    <property type="protein sequence ID" value="WNC73039.1"/>
    <property type="molecule type" value="Genomic_DNA"/>
</dbReference>
<dbReference type="Proteomes" id="UP001258994">
    <property type="component" value="Chromosome"/>
</dbReference>
<accession>A0ABY9U024</accession>
<evidence type="ECO:0000313" key="11">
    <source>
        <dbReference type="Proteomes" id="UP001258994"/>
    </source>
</evidence>
<protein>
    <submittedName>
        <fullName evidence="10">DNA ligase</fullName>
        <ecNumber evidence="10">6.5.1.1</ecNumber>
    </submittedName>
</protein>
<feature type="domain" description="ATP-dependent DNA ligase family profile" evidence="8">
    <location>
        <begin position="80"/>
        <end position="196"/>
    </location>
</feature>
<dbReference type="NCBIfam" id="NF006592">
    <property type="entry name" value="PRK09125.1"/>
    <property type="match status" value="1"/>
</dbReference>
<dbReference type="SUPFAM" id="SSF56091">
    <property type="entry name" value="DNA ligase/mRNA capping enzyme, catalytic domain"/>
    <property type="match status" value="1"/>
</dbReference>
<evidence type="ECO:0000256" key="1">
    <source>
        <dbReference type="ARBA" id="ARBA00001968"/>
    </source>
</evidence>
<keyword evidence="2 10" id="KW-0436">Ligase</keyword>
<evidence type="ECO:0000256" key="2">
    <source>
        <dbReference type="ARBA" id="ARBA00022598"/>
    </source>
</evidence>
<dbReference type="PANTHER" id="PTHR47810:SF1">
    <property type="entry name" value="DNA LIGASE B"/>
    <property type="match status" value="1"/>
</dbReference>
<feature type="chain" id="PRO_5045269468" evidence="7">
    <location>
        <begin position="24"/>
        <end position="278"/>
    </location>
</feature>
<keyword evidence="5" id="KW-0234">DNA repair</keyword>
<feature type="domain" description="DNA ligase OB-like" evidence="9">
    <location>
        <begin position="210"/>
        <end position="275"/>
    </location>
</feature>
<name>A0ABY9U024_9GAMM</name>
<evidence type="ECO:0000256" key="6">
    <source>
        <dbReference type="ARBA" id="ARBA00034003"/>
    </source>
</evidence>
<dbReference type="Gene3D" id="3.30.470.30">
    <property type="entry name" value="DNA ligase/mRNA capping enzyme"/>
    <property type="match status" value="1"/>
</dbReference>
<dbReference type="InterPro" id="IPR029319">
    <property type="entry name" value="DNA_ligase_OB"/>
</dbReference>
<evidence type="ECO:0000256" key="5">
    <source>
        <dbReference type="ARBA" id="ARBA00023204"/>
    </source>
</evidence>
<dbReference type="Gene3D" id="2.40.50.140">
    <property type="entry name" value="Nucleic acid-binding proteins"/>
    <property type="match status" value="1"/>
</dbReference>
<dbReference type="RefSeq" id="WP_348392152.1">
    <property type="nucleotide sequence ID" value="NZ_CP134145.1"/>
</dbReference>
<keyword evidence="3" id="KW-0235">DNA replication</keyword>
<evidence type="ECO:0000256" key="7">
    <source>
        <dbReference type="SAM" id="SignalP"/>
    </source>
</evidence>
<dbReference type="CDD" id="cd07896">
    <property type="entry name" value="Adenylation_kDNA_ligase_like"/>
    <property type="match status" value="1"/>
</dbReference>
<keyword evidence="11" id="KW-1185">Reference proteome</keyword>
<feature type="signal peptide" evidence="7">
    <location>
        <begin position="1"/>
        <end position="23"/>
    </location>
</feature>
<reference evidence="11" key="1">
    <citation type="submission" date="2023-09" db="EMBL/GenBank/DDBJ databases">
        <authorList>
            <person name="Li S."/>
            <person name="Li X."/>
            <person name="Zhang C."/>
            <person name="Zhao Z."/>
        </authorList>
    </citation>
    <scope>NUCLEOTIDE SEQUENCE [LARGE SCALE GENOMIC DNA]</scope>
    <source>
        <strain evidence="11">SQ149</strain>
    </source>
</reference>
<keyword evidence="4" id="KW-0227">DNA damage</keyword>
<dbReference type="CDD" id="cd08041">
    <property type="entry name" value="OBF_kDNA_ligase_like"/>
    <property type="match status" value="1"/>
</dbReference>
<dbReference type="Pfam" id="PF01068">
    <property type="entry name" value="DNA_ligase_A_M"/>
    <property type="match status" value="1"/>
</dbReference>